<reference evidence="9 10" key="1">
    <citation type="submission" date="2018-08" db="EMBL/GenBank/DDBJ databases">
        <title>A genome reference for cultivated species of the human gut microbiota.</title>
        <authorList>
            <person name="Zou Y."/>
            <person name="Xue W."/>
            <person name="Luo G."/>
        </authorList>
    </citation>
    <scope>NUCLEOTIDE SEQUENCE [LARGE SCALE GENOMIC DNA]</scope>
    <source>
        <strain evidence="7 10">AF04-46</strain>
        <strain evidence="8 9">AM17-48</strain>
    </source>
</reference>
<organism evidence="8 9">
    <name type="scientific">Bacteroides ovatus</name>
    <dbReference type="NCBI Taxonomy" id="28116"/>
    <lineage>
        <taxon>Bacteria</taxon>
        <taxon>Pseudomonadati</taxon>
        <taxon>Bacteroidota</taxon>
        <taxon>Bacteroidia</taxon>
        <taxon>Bacteroidales</taxon>
        <taxon>Bacteroidaceae</taxon>
        <taxon>Bacteroides</taxon>
    </lineage>
</organism>
<evidence type="ECO:0000313" key="13">
    <source>
        <dbReference type="Proteomes" id="UP000375690"/>
    </source>
</evidence>
<evidence type="ECO:0000313" key="1">
    <source>
        <dbReference type="EMBL" id="KAA3930023.1"/>
    </source>
</evidence>
<evidence type="ECO:0000313" key="4">
    <source>
        <dbReference type="EMBL" id="KAB1329433.1"/>
    </source>
</evidence>
<dbReference type="Proteomes" id="UP000473905">
    <property type="component" value="Unassembled WGS sequence"/>
</dbReference>
<evidence type="ECO:0000313" key="10">
    <source>
        <dbReference type="Proteomes" id="UP000286031"/>
    </source>
</evidence>
<dbReference type="Proteomes" id="UP000323717">
    <property type="component" value="Unassembled WGS sequence"/>
</dbReference>
<reference evidence="11 12" key="2">
    <citation type="journal article" date="2019" name="Nat. Med.">
        <title>A library of human gut bacterial isolates paired with longitudinal multiomics data enables mechanistic microbiome research.</title>
        <authorList>
            <person name="Poyet M."/>
            <person name="Groussin M."/>
            <person name="Gibbons S.M."/>
            <person name="Avila-Pacheco J."/>
            <person name="Jiang X."/>
            <person name="Kearney S.M."/>
            <person name="Perrotta A.R."/>
            <person name="Berdy B."/>
            <person name="Zhao S."/>
            <person name="Lieberman T.D."/>
            <person name="Swanson P.K."/>
            <person name="Smith M."/>
            <person name="Roesemann S."/>
            <person name="Alexander J.E."/>
            <person name="Rich S.A."/>
            <person name="Livny J."/>
            <person name="Vlamakis H."/>
            <person name="Clish C."/>
            <person name="Bullock K."/>
            <person name="Deik A."/>
            <person name="Scott J."/>
            <person name="Pierce K.A."/>
            <person name="Xavier R.J."/>
            <person name="Alm E.J."/>
        </authorList>
    </citation>
    <scope>NUCLEOTIDE SEQUENCE [LARGE SCALE GENOMIC DNA]</scope>
    <source>
        <strain evidence="3 14">BIOML-A134</strain>
        <strain evidence="1 12">BIOML-A160</strain>
        <strain evidence="2 11">BIOML-A163</strain>
        <strain evidence="4 13">BIOML-A2</strain>
    </source>
</reference>
<evidence type="ECO:0000313" key="9">
    <source>
        <dbReference type="Proteomes" id="UP000283329"/>
    </source>
</evidence>
<evidence type="ECO:0000313" key="11">
    <source>
        <dbReference type="Proteomes" id="UP000323717"/>
    </source>
</evidence>
<dbReference type="Proteomes" id="UP001219389">
    <property type="component" value="Unassembled WGS sequence"/>
</dbReference>
<dbReference type="RefSeq" id="WP_004304388.1">
    <property type="nucleotide sequence ID" value="NZ_BAABYV010000001.1"/>
</dbReference>
<dbReference type="EMBL" id="VWFC01000004">
    <property type="protein sequence ID" value="KAB1329433.1"/>
    <property type="molecule type" value="Genomic_DNA"/>
</dbReference>
<evidence type="ECO:0000313" key="2">
    <source>
        <dbReference type="EMBL" id="KAA3941671.1"/>
    </source>
</evidence>
<evidence type="ECO:0000313" key="7">
    <source>
        <dbReference type="EMBL" id="RGX11116.1"/>
    </source>
</evidence>
<dbReference type="Proteomes" id="UP000286031">
    <property type="component" value="Unassembled WGS sequence"/>
</dbReference>
<keyword evidence="14" id="KW-1185">Reference proteome</keyword>
<name>A0A139LDC0_BACOV</name>
<protein>
    <recommendedName>
        <fullName evidence="15">DUF91 domain-containing protein</fullName>
    </recommendedName>
</protein>
<gene>
    <name evidence="8" type="ORF">DW206_04725</name>
    <name evidence="7" type="ORF">DWV35_07770</name>
    <name evidence="4" type="ORF">F3B53_05380</name>
    <name evidence="3" type="ORF">F3D66_01135</name>
    <name evidence="2" type="ORF">F3D71_22825</name>
    <name evidence="1" type="ORF">F3F25_05975</name>
    <name evidence="5" type="ORF">PO382_02180</name>
    <name evidence="6" type="ORF">PQ628_13160</name>
</gene>
<proteinExistence type="predicted"/>
<reference evidence="5" key="3">
    <citation type="submission" date="2022-10" db="EMBL/GenBank/DDBJ databases">
        <title>Human gut microbiome strain richness.</title>
        <authorList>
            <person name="Chen-Liaw A."/>
        </authorList>
    </citation>
    <scope>NUCLEOTIDE SEQUENCE</scope>
    <source>
        <strain evidence="5">BSD2780120875st1_E1_BSD2780120875_150330</strain>
        <strain evidence="6">RTP21484st1_H8_RTP21484_190118</strain>
    </source>
</reference>
<evidence type="ECO:0000313" key="12">
    <source>
        <dbReference type="Proteomes" id="UP000365824"/>
    </source>
</evidence>
<evidence type="ECO:0000313" key="3">
    <source>
        <dbReference type="EMBL" id="KAA4104848.1"/>
    </source>
</evidence>
<evidence type="ECO:0000313" key="5">
    <source>
        <dbReference type="EMBL" id="MDC2741030.1"/>
    </source>
</evidence>
<dbReference type="EMBL" id="JAQNZF010000002">
    <property type="protein sequence ID" value="MDC2741030.1"/>
    <property type="molecule type" value="Genomic_DNA"/>
</dbReference>
<comment type="caution">
    <text evidence="8">The sequence shown here is derived from an EMBL/GenBank/DDBJ whole genome shotgun (WGS) entry which is preliminary data.</text>
</comment>
<dbReference type="Proteomes" id="UP001215078">
    <property type="component" value="Unassembled WGS sequence"/>
</dbReference>
<evidence type="ECO:0000313" key="8">
    <source>
        <dbReference type="EMBL" id="RHH52394.1"/>
    </source>
</evidence>
<dbReference type="Proteomes" id="UP000365824">
    <property type="component" value="Unassembled WGS sequence"/>
</dbReference>
<dbReference type="EMBL" id="JAQQPO010000014">
    <property type="protein sequence ID" value="MDC7959159.1"/>
    <property type="molecule type" value="Genomic_DNA"/>
</dbReference>
<dbReference type="EMBL" id="VWLE01000462">
    <property type="protein sequence ID" value="KAA3941671.1"/>
    <property type="molecule type" value="Genomic_DNA"/>
</dbReference>
<dbReference type="EMBL" id="VWLB01000007">
    <property type="protein sequence ID" value="KAA3930023.1"/>
    <property type="molecule type" value="Genomic_DNA"/>
</dbReference>
<dbReference type="Proteomes" id="UP000283329">
    <property type="component" value="Unassembled WGS sequence"/>
</dbReference>
<dbReference type="EMBL" id="QSBI01000007">
    <property type="protein sequence ID" value="RGX11116.1"/>
    <property type="molecule type" value="Genomic_DNA"/>
</dbReference>
<dbReference type="EMBL" id="QRJR01000002">
    <property type="protein sequence ID" value="RHH52394.1"/>
    <property type="molecule type" value="Genomic_DNA"/>
</dbReference>
<dbReference type="Proteomes" id="UP000375690">
    <property type="component" value="Unassembled WGS sequence"/>
</dbReference>
<evidence type="ECO:0000313" key="14">
    <source>
        <dbReference type="Proteomes" id="UP000473905"/>
    </source>
</evidence>
<dbReference type="EMBL" id="VWKB01000001">
    <property type="protein sequence ID" value="KAA4104848.1"/>
    <property type="molecule type" value="Genomic_DNA"/>
</dbReference>
<evidence type="ECO:0008006" key="15">
    <source>
        <dbReference type="Google" id="ProtNLM"/>
    </source>
</evidence>
<dbReference type="AlphaFoldDB" id="A0A139LDC0"/>
<sequence length="139" mass="15822">MAIFKQACTWEVTDKLLVVKENKCKCVFSNPNQHLLTKIKVDGCQITDGIRCDYLILDHCHNEYFVELKGKDLPHAVEQLEASIQQLSAPNHTIKKKAIIVSSRNPSNDTSVQRAKAMFKKKYGVELIPKNIQIEITIK</sequence>
<evidence type="ECO:0000313" key="6">
    <source>
        <dbReference type="EMBL" id="MDC7959159.1"/>
    </source>
</evidence>
<accession>A0A139LDC0</accession>